<keyword evidence="1" id="KW-0418">Kinase</keyword>
<reference evidence="5" key="1">
    <citation type="submission" date="2022-01" db="EMBL/GenBank/DDBJ databases">
        <title>Genome Sequence Resource for Two Populations of Ditylenchus destructor, the Migratory Endoparasitic Phytonematode.</title>
        <authorList>
            <person name="Zhang H."/>
            <person name="Lin R."/>
            <person name="Xie B."/>
        </authorList>
    </citation>
    <scope>NUCLEOTIDE SEQUENCE</scope>
    <source>
        <strain evidence="5">BazhouSP</strain>
    </source>
</reference>
<protein>
    <submittedName>
        <fullName evidence="5">Phosphatidylinositol-4-phosphate 5-Kinase domain-containing protein</fullName>
    </submittedName>
</protein>
<evidence type="ECO:0000313" key="6">
    <source>
        <dbReference type="Proteomes" id="UP001201812"/>
    </source>
</evidence>
<dbReference type="GO" id="GO:0005886">
    <property type="term" value="C:plasma membrane"/>
    <property type="evidence" value="ECO:0007669"/>
    <property type="project" value="TreeGrafter"/>
</dbReference>
<name>A0AAD4NBL0_9BILA</name>
<dbReference type="GO" id="GO:0005524">
    <property type="term" value="F:ATP binding"/>
    <property type="evidence" value="ECO:0007669"/>
    <property type="project" value="UniProtKB-UniRule"/>
</dbReference>
<dbReference type="InterPro" id="IPR027484">
    <property type="entry name" value="PInositol-4-P-5-kinase_N"/>
</dbReference>
<dbReference type="Pfam" id="PF01504">
    <property type="entry name" value="PIP5K"/>
    <property type="match status" value="1"/>
</dbReference>
<evidence type="ECO:0000259" key="4">
    <source>
        <dbReference type="PROSITE" id="PS51455"/>
    </source>
</evidence>
<dbReference type="Proteomes" id="UP001201812">
    <property type="component" value="Unassembled WGS sequence"/>
</dbReference>
<dbReference type="EMBL" id="JAKKPZ010000004">
    <property type="protein sequence ID" value="KAI1721937.1"/>
    <property type="molecule type" value="Genomic_DNA"/>
</dbReference>
<evidence type="ECO:0000256" key="3">
    <source>
        <dbReference type="SAM" id="SignalP"/>
    </source>
</evidence>
<dbReference type="Gene3D" id="3.30.810.10">
    <property type="entry name" value="2-Layer Sandwich"/>
    <property type="match status" value="1"/>
</dbReference>
<feature type="region of interest" description="Disordered" evidence="2">
    <location>
        <begin position="23"/>
        <end position="59"/>
    </location>
</feature>
<accession>A0AAD4NBL0</accession>
<dbReference type="SUPFAM" id="SSF56104">
    <property type="entry name" value="SAICAR synthase-like"/>
    <property type="match status" value="1"/>
</dbReference>
<sequence>MPTSPKYLLLLLCVIQASLSPVVASPQNNDTTGKDETGHSTKPSKPAEKAGEPSSKADAPSPLIGAIQLGIANAIELASKKARKDLEIQDFSDKEIVSFPSKGSETTPPHTYGSFRFKAYAPVAFNRFREIFNVTPEEFKKSLCEKPLKALSNSGQSGSIFFLSADDKYIIKTVQGNEIKLLNTMLPVYYSHIQKPQTLLPKFFGLFRHQVCVQTLCKSTRFIVTNNLLPSSLVIDRKYDLKGSKVLRNAGGKERRKSSPTLKDLDFDSEFKSGIYLEDRVYESLMKIIESDSLILVSSNIMDYSILIGIHNIDKCCKEGRQECGAECRNNAKKLPEAGKDETKKLPQPYEELHGLPATNEKGERLLLFVGIIDILQRYRCIRKVQHAAAAIFCKKEEISLNNPFFYSTRFNAYMRGKVFHKASDKGTDWASIHFPSDEPPKDCCEIVKEEEDSEDENGLAGEFDDDKKKQDQ</sequence>
<evidence type="ECO:0000256" key="1">
    <source>
        <dbReference type="PROSITE-ProRule" id="PRU00781"/>
    </source>
</evidence>
<proteinExistence type="predicted"/>
<keyword evidence="6" id="KW-1185">Reference proteome</keyword>
<dbReference type="AlphaFoldDB" id="A0AAD4NBL0"/>
<feature type="region of interest" description="Disordered" evidence="2">
    <location>
        <begin position="450"/>
        <end position="473"/>
    </location>
</feature>
<keyword evidence="1" id="KW-0547">Nucleotide-binding</keyword>
<feature type="domain" description="PIPK" evidence="4">
    <location>
        <begin position="55"/>
        <end position="419"/>
    </location>
</feature>
<dbReference type="InterPro" id="IPR023610">
    <property type="entry name" value="PInositol-4/5-P-5/4-kinase"/>
</dbReference>
<feature type="signal peptide" evidence="3">
    <location>
        <begin position="1"/>
        <end position="24"/>
    </location>
</feature>
<dbReference type="SMART" id="SM00330">
    <property type="entry name" value="PIPKc"/>
    <property type="match status" value="1"/>
</dbReference>
<dbReference type="InterPro" id="IPR002498">
    <property type="entry name" value="PInositol-4-P-4/5-kinase_core"/>
</dbReference>
<evidence type="ECO:0000313" key="5">
    <source>
        <dbReference type="EMBL" id="KAI1721937.1"/>
    </source>
</evidence>
<feature type="compositionally biased region" description="Basic and acidic residues" evidence="2">
    <location>
        <begin position="32"/>
        <end position="51"/>
    </location>
</feature>
<evidence type="ECO:0000256" key="2">
    <source>
        <dbReference type="SAM" id="MobiDB-lite"/>
    </source>
</evidence>
<dbReference type="PANTHER" id="PTHR23086:SF101">
    <property type="entry name" value="LP03320P-RELATED"/>
    <property type="match status" value="1"/>
</dbReference>
<comment type="caution">
    <text evidence="5">The sequence shown here is derived from an EMBL/GenBank/DDBJ whole genome shotgun (WGS) entry which is preliminary data.</text>
</comment>
<dbReference type="GO" id="GO:0016308">
    <property type="term" value="F:1-phosphatidylinositol-4-phosphate 5-kinase activity"/>
    <property type="evidence" value="ECO:0007669"/>
    <property type="project" value="TreeGrafter"/>
</dbReference>
<dbReference type="PROSITE" id="PS51455">
    <property type="entry name" value="PIPK"/>
    <property type="match status" value="1"/>
</dbReference>
<dbReference type="PANTHER" id="PTHR23086">
    <property type="entry name" value="PHOSPHATIDYLINOSITOL-4-PHOSPHATE 5-KINASE"/>
    <property type="match status" value="1"/>
</dbReference>
<dbReference type="GO" id="GO:0046854">
    <property type="term" value="P:phosphatidylinositol phosphate biosynthetic process"/>
    <property type="evidence" value="ECO:0007669"/>
    <property type="project" value="TreeGrafter"/>
</dbReference>
<feature type="chain" id="PRO_5042242400" evidence="3">
    <location>
        <begin position="25"/>
        <end position="473"/>
    </location>
</feature>
<dbReference type="Gene3D" id="3.30.800.10">
    <property type="entry name" value="Phosphatidylinositol Phosphate Kinase II Beta"/>
    <property type="match status" value="1"/>
</dbReference>
<keyword evidence="1" id="KW-0808">Transferase</keyword>
<organism evidence="5 6">
    <name type="scientific">Ditylenchus destructor</name>
    <dbReference type="NCBI Taxonomy" id="166010"/>
    <lineage>
        <taxon>Eukaryota</taxon>
        <taxon>Metazoa</taxon>
        <taxon>Ecdysozoa</taxon>
        <taxon>Nematoda</taxon>
        <taxon>Chromadorea</taxon>
        <taxon>Rhabditida</taxon>
        <taxon>Tylenchina</taxon>
        <taxon>Tylenchomorpha</taxon>
        <taxon>Sphaerularioidea</taxon>
        <taxon>Anguinidae</taxon>
        <taxon>Anguininae</taxon>
        <taxon>Ditylenchus</taxon>
    </lineage>
</organism>
<gene>
    <name evidence="5" type="ORF">DdX_04226</name>
</gene>
<keyword evidence="1" id="KW-0067">ATP-binding</keyword>
<dbReference type="InterPro" id="IPR027483">
    <property type="entry name" value="PInositol-4-P-4/5-kinase_C_sf"/>
</dbReference>
<keyword evidence="3" id="KW-0732">Signal</keyword>